<dbReference type="NCBIfam" id="TIGR01704">
    <property type="entry name" value="MTA_SAH-Nsdase"/>
    <property type="match status" value="1"/>
</dbReference>
<dbReference type="GO" id="GO:0008782">
    <property type="term" value="F:adenosylhomocysteine nucleosidase activity"/>
    <property type="evidence" value="ECO:0007669"/>
    <property type="project" value="UniProtKB-EC"/>
</dbReference>
<feature type="domain" description="Nucleoside phosphorylase" evidence="6">
    <location>
        <begin position="2"/>
        <end position="226"/>
    </location>
</feature>
<dbReference type="HAMAP" id="MF_01684">
    <property type="entry name" value="Salvage_MtnN"/>
    <property type="match status" value="1"/>
</dbReference>
<dbReference type="EMBL" id="RZNH01000014">
    <property type="protein sequence ID" value="NOU60125.1"/>
    <property type="molecule type" value="Genomic_DNA"/>
</dbReference>
<accession>A0ABX1WW52</accession>
<dbReference type="NCBIfam" id="NF004079">
    <property type="entry name" value="PRK05584.1"/>
    <property type="match status" value="1"/>
</dbReference>
<evidence type="ECO:0000313" key="8">
    <source>
        <dbReference type="Proteomes" id="UP000732105"/>
    </source>
</evidence>
<comment type="caution">
    <text evidence="7">The sequence shown here is derived from an EMBL/GenBank/DDBJ whole genome shotgun (WGS) entry which is preliminary data.</text>
</comment>
<dbReference type="Pfam" id="PF01048">
    <property type="entry name" value="PNP_UDP_1"/>
    <property type="match status" value="1"/>
</dbReference>
<dbReference type="EC" id="3.2.2.9" evidence="5"/>
<feature type="active site" description="Proton donor" evidence="5">
    <location>
        <position position="198"/>
    </location>
</feature>
<feature type="active site" description="Proton acceptor" evidence="5">
    <location>
        <position position="12"/>
    </location>
</feature>
<evidence type="ECO:0000259" key="6">
    <source>
        <dbReference type="Pfam" id="PF01048"/>
    </source>
</evidence>
<dbReference type="SUPFAM" id="SSF53167">
    <property type="entry name" value="Purine and uridine phosphorylases"/>
    <property type="match status" value="1"/>
</dbReference>
<name>A0ABX1WW52_9BACT</name>
<organism evidence="7 8">
    <name type="scientific">Marinifilum caeruleilacunae</name>
    <dbReference type="NCBI Taxonomy" id="2499076"/>
    <lineage>
        <taxon>Bacteria</taxon>
        <taxon>Pseudomonadati</taxon>
        <taxon>Bacteroidota</taxon>
        <taxon>Bacteroidia</taxon>
        <taxon>Marinilabiliales</taxon>
        <taxon>Marinifilaceae</taxon>
    </lineage>
</organism>
<keyword evidence="3 5" id="KW-0378">Hydrolase</keyword>
<dbReference type="PANTHER" id="PTHR46832:SF1">
    <property type="entry name" value="5'-METHYLTHIOADENOSINE_S-ADENOSYLHOMOCYSTEINE NUCLEOSIDASE"/>
    <property type="match status" value="1"/>
</dbReference>
<comment type="catalytic activity">
    <reaction evidence="5">
        <text>S-methyl-5'-thioadenosine + H2O = 5-(methylsulfanyl)-D-ribose + adenine</text>
        <dbReference type="Rhea" id="RHEA:13617"/>
        <dbReference type="ChEBI" id="CHEBI:15377"/>
        <dbReference type="ChEBI" id="CHEBI:16708"/>
        <dbReference type="ChEBI" id="CHEBI:17509"/>
        <dbReference type="ChEBI" id="CHEBI:78440"/>
        <dbReference type="EC" id="3.2.2.9"/>
    </reaction>
</comment>
<comment type="function">
    <text evidence="5">Catalyzes the irreversible cleavage of the glycosidic bond in both 5'-methylthioadenosine (MTA) and S-adenosylhomocysteine (SAH/AdoHcy) to adenine and the corresponding thioribose, 5'-methylthioribose and S-ribosylhomocysteine, respectively. Also cleaves 5'-deoxyadenosine, a toxic by-product of radical S-adenosylmethionine (SAM) enzymes, into 5-deoxyribose and adenine.</text>
</comment>
<dbReference type="RefSeq" id="WP_171595411.1">
    <property type="nucleotide sequence ID" value="NZ_RZNH01000014.1"/>
</dbReference>
<dbReference type="CDD" id="cd09008">
    <property type="entry name" value="MTAN"/>
    <property type="match status" value="1"/>
</dbReference>
<reference evidence="7 8" key="1">
    <citation type="submission" date="2018-12" db="EMBL/GenBank/DDBJ databases">
        <title>Marinifilum JC070 sp. nov., a marine bacterium isolated from Yongle Blue Hole in the South China Sea.</title>
        <authorList>
            <person name="Fu T."/>
        </authorList>
    </citation>
    <scope>NUCLEOTIDE SEQUENCE [LARGE SCALE GENOMIC DNA]</scope>
    <source>
        <strain evidence="7 8">JC070</strain>
    </source>
</reference>
<evidence type="ECO:0000256" key="1">
    <source>
        <dbReference type="ARBA" id="ARBA00004945"/>
    </source>
</evidence>
<dbReference type="InterPro" id="IPR000845">
    <property type="entry name" value="Nucleoside_phosphorylase_d"/>
</dbReference>
<comment type="catalytic activity">
    <reaction evidence="5">
        <text>5'-deoxyadenosine + H2O = 5-deoxy-D-ribose + adenine</text>
        <dbReference type="Rhea" id="RHEA:29859"/>
        <dbReference type="ChEBI" id="CHEBI:15377"/>
        <dbReference type="ChEBI" id="CHEBI:16708"/>
        <dbReference type="ChEBI" id="CHEBI:17319"/>
        <dbReference type="ChEBI" id="CHEBI:149540"/>
        <dbReference type="EC" id="3.2.2.9"/>
    </reaction>
</comment>
<sequence>MKIGIIGAMEIEVVRLRALLSDKNEQKKGGFVFYTGKLNGNEIVLLQSGIGKVNAAIGAAIMIDNYTPDFVINTGAAGGFPGDLKVGDIVISSELIHHDMDCTVFGYKTGQVPGMPASFKADERLIELADKCIHRLSDVQTRTASILTGDQFMNNPEATQKIKEIFPAAEAVEMEGAAIAQTCFQFATPFVVIRSISDIAGQENAVEYEEFVETAAVNSANMVVEMTKELANQIKE</sequence>
<dbReference type="Proteomes" id="UP000732105">
    <property type="component" value="Unassembled WGS sequence"/>
</dbReference>
<keyword evidence="4 5" id="KW-0486">Methionine biosynthesis</keyword>
<dbReference type="GO" id="GO:0008930">
    <property type="term" value="F:methylthioadenosine nucleosidase activity"/>
    <property type="evidence" value="ECO:0007669"/>
    <property type="project" value="UniProtKB-EC"/>
</dbReference>
<evidence type="ECO:0000313" key="7">
    <source>
        <dbReference type="EMBL" id="NOU60125.1"/>
    </source>
</evidence>
<evidence type="ECO:0000256" key="4">
    <source>
        <dbReference type="ARBA" id="ARBA00023167"/>
    </source>
</evidence>
<feature type="binding site" evidence="5">
    <location>
        <begin position="174"/>
        <end position="175"/>
    </location>
    <ligand>
        <name>substrate</name>
    </ligand>
</feature>
<dbReference type="InterPro" id="IPR010049">
    <property type="entry name" value="MTA_SAH_Nsdase"/>
</dbReference>
<gene>
    <name evidence="5 7" type="primary">mtnN</name>
    <name evidence="7" type="ORF">ELS83_09835</name>
</gene>
<dbReference type="PANTHER" id="PTHR46832">
    <property type="entry name" value="5'-METHYLTHIOADENOSINE/S-ADENOSYLHOMOCYSTEINE NUCLEOSIDASE"/>
    <property type="match status" value="1"/>
</dbReference>
<dbReference type="InterPro" id="IPR035994">
    <property type="entry name" value="Nucleoside_phosphorylase_sf"/>
</dbReference>
<keyword evidence="8" id="KW-1185">Reference proteome</keyword>
<feature type="binding site" evidence="5">
    <location>
        <position position="153"/>
    </location>
    <ligand>
        <name>substrate</name>
    </ligand>
</feature>
<dbReference type="Gene3D" id="3.40.50.1580">
    <property type="entry name" value="Nucleoside phosphorylase domain"/>
    <property type="match status" value="1"/>
</dbReference>
<comment type="similarity">
    <text evidence="5">Belongs to the PNP/UDP phosphorylase family. MtnN subfamily.</text>
</comment>
<evidence type="ECO:0000256" key="2">
    <source>
        <dbReference type="ARBA" id="ARBA00022605"/>
    </source>
</evidence>
<evidence type="ECO:0000256" key="5">
    <source>
        <dbReference type="HAMAP-Rule" id="MF_01684"/>
    </source>
</evidence>
<evidence type="ECO:0000256" key="3">
    <source>
        <dbReference type="ARBA" id="ARBA00022801"/>
    </source>
</evidence>
<protein>
    <recommendedName>
        <fullName evidence="5">5'-methylthioadenosine/S-adenosylhomocysteine nucleosidase</fullName>
        <shortName evidence="5">MTA/SAH nucleosidase</shortName>
        <shortName evidence="5">MTAN</shortName>
        <ecNumber evidence="5">3.2.2.9</ecNumber>
    </recommendedName>
    <alternativeName>
        <fullName evidence="5">5'-deoxyadenosine nucleosidase</fullName>
        <shortName evidence="5">DOA nucleosidase</shortName>
        <shortName evidence="5">dAdo nucleosidase</shortName>
    </alternativeName>
    <alternativeName>
        <fullName evidence="5">5'-methylthioadenosine nucleosidase</fullName>
        <shortName evidence="5">MTA nucleosidase</shortName>
    </alternativeName>
    <alternativeName>
        <fullName evidence="5">S-adenosylhomocysteine nucleosidase</fullName>
        <shortName evidence="5">AdoHcy nucleosidase</shortName>
        <shortName evidence="5">SAH nucleosidase</shortName>
        <shortName evidence="5">SRH nucleosidase</shortName>
    </alternativeName>
</protein>
<keyword evidence="7" id="KW-0326">Glycosidase</keyword>
<comment type="catalytic activity">
    <reaction evidence="5">
        <text>S-adenosyl-L-homocysteine + H2O = S-(5-deoxy-D-ribos-5-yl)-L-homocysteine + adenine</text>
        <dbReference type="Rhea" id="RHEA:17805"/>
        <dbReference type="ChEBI" id="CHEBI:15377"/>
        <dbReference type="ChEBI" id="CHEBI:16708"/>
        <dbReference type="ChEBI" id="CHEBI:57856"/>
        <dbReference type="ChEBI" id="CHEBI:58195"/>
        <dbReference type="EC" id="3.2.2.9"/>
    </reaction>
</comment>
<proteinExistence type="inferred from homology"/>
<feature type="binding site" evidence="5">
    <location>
        <position position="78"/>
    </location>
    <ligand>
        <name>substrate</name>
    </ligand>
</feature>
<comment type="pathway">
    <text evidence="1 5">Amino-acid biosynthesis; L-methionine biosynthesis via salvage pathway; S-methyl-5-thio-alpha-D-ribose 1-phosphate from S-methyl-5'-thioadenosine (hydrolase route): step 1/2.</text>
</comment>
<keyword evidence="2 5" id="KW-0028">Amino-acid biosynthesis</keyword>